<organism evidence="2 3">
    <name type="scientific">Cuniculiplasma divulgatum</name>
    <dbReference type="NCBI Taxonomy" id="1673428"/>
    <lineage>
        <taxon>Archaea</taxon>
        <taxon>Methanobacteriati</taxon>
        <taxon>Thermoplasmatota</taxon>
        <taxon>Thermoplasmata</taxon>
        <taxon>Thermoplasmatales</taxon>
        <taxon>Cuniculiplasmataceae</taxon>
        <taxon>Cuniculiplasma</taxon>
    </lineage>
</organism>
<dbReference type="AlphaFoldDB" id="A0A1N5WIB7"/>
<gene>
    <name evidence="2" type="ORF">CSP5_1846</name>
</gene>
<dbReference type="InterPro" id="IPR016181">
    <property type="entry name" value="Acyl_CoA_acyltransferase"/>
</dbReference>
<dbReference type="PROSITE" id="PS51186">
    <property type="entry name" value="GNAT"/>
    <property type="match status" value="1"/>
</dbReference>
<feature type="domain" description="N-acetyltransferase" evidence="1">
    <location>
        <begin position="9"/>
        <end position="161"/>
    </location>
</feature>
<dbReference type="EMBL" id="LT671858">
    <property type="protein sequence ID" value="SIM84914.1"/>
    <property type="molecule type" value="Genomic_DNA"/>
</dbReference>
<dbReference type="InterPro" id="IPR000182">
    <property type="entry name" value="GNAT_dom"/>
</dbReference>
<evidence type="ECO:0000313" key="3">
    <source>
        <dbReference type="Proteomes" id="UP000195607"/>
    </source>
</evidence>
<evidence type="ECO:0000259" key="1">
    <source>
        <dbReference type="PROSITE" id="PS51186"/>
    </source>
</evidence>
<protein>
    <submittedName>
        <fullName evidence="2">Acyltransferase</fullName>
    </submittedName>
</protein>
<dbReference type="SUPFAM" id="SSF55729">
    <property type="entry name" value="Acyl-CoA N-acyltransferases (Nat)"/>
    <property type="match status" value="1"/>
</dbReference>
<dbReference type="PANTHER" id="PTHR43415">
    <property type="entry name" value="SPERMIDINE N(1)-ACETYLTRANSFERASE"/>
    <property type="match status" value="1"/>
</dbReference>
<proteinExistence type="predicted"/>
<accession>A0A1N5WIB7</accession>
<dbReference type="Pfam" id="PF13302">
    <property type="entry name" value="Acetyltransf_3"/>
    <property type="match status" value="1"/>
</dbReference>
<dbReference type="Proteomes" id="UP000195607">
    <property type="component" value="Chromosome I"/>
</dbReference>
<dbReference type="GO" id="GO:0016747">
    <property type="term" value="F:acyltransferase activity, transferring groups other than amino-acyl groups"/>
    <property type="evidence" value="ECO:0007669"/>
    <property type="project" value="InterPro"/>
</dbReference>
<reference evidence="2 3" key="1">
    <citation type="submission" date="2016-04" db="EMBL/GenBank/DDBJ databases">
        <authorList>
            <person name="Evans L.H."/>
            <person name="Alamgir A."/>
            <person name="Owens N."/>
            <person name="Weber N.D."/>
            <person name="Virtaneva K."/>
            <person name="Barbian K."/>
            <person name="Babar A."/>
            <person name="Rosenke K."/>
        </authorList>
    </citation>
    <scope>NUCLEOTIDE SEQUENCE [LARGE SCALE GENOMIC DNA]</scope>
    <source>
        <strain evidence="3">S5(T) (JCM 30642 \VKM B-2941)</strain>
    </source>
</reference>
<evidence type="ECO:0000313" key="2">
    <source>
        <dbReference type="EMBL" id="SIM84914.1"/>
    </source>
</evidence>
<dbReference type="PANTHER" id="PTHR43415:SF3">
    <property type="entry name" value="GNAT-FAMILY ACETYLTRANSFERASE"/>
    <property type="match status" value="1"/>
</dbReference>
<dbReference type="GeneID" id="41589083"/>
<keyword evidence="2" id="KW-0808">Transferase</keyword>
<name>A0A1N5WIB7_9ARCH</name>
<dbReference type="Gene3D" id="3.40.630.30">
    <property type="match status" value="1"/>
</dbReference>
<keyword evidence="2" id="KW-0012">Acyltransferase</keyword>
<sequence length="161" mass="18888">MTILCDGDIRLRPVDLKRDMNSFLLWYNTPRVIFYSEGPKVMPYGREIIERMIKILSEIHESYIIEIYKKDVWTPIGDASITMEKTPITIGVEEYWEKGLGTKVLAILISRARKIGLKKLKVSGIYEYNERSLRLYRKAGFSETEHFEENGYNCIKMELLL</sequence>
<dbReference type="RefSeq" id="WP_148690193.1">
    <property type="nucleotide sequence ID" value="NZ_LT671858.1"/>
</dbReference>